<dbReference type="Proteomes" id="UP001480595">
    <property type="component" value="Unassembled WGS sequence"/>
</dbReference>
<comment type="similarity">
    <text evidence="1">Belongs to the ustYa family.</text>
</comment>
<keyword evidence="3" id="KW-1185">Reference proteome</keyword>
<sequence length="126" mass="14657">MEALLDGTSTFISVTKEDIRRANQTDENLFWLNSTVQYDQANGGGYMGSLELFHQIHCLVISCHADTGLITYHWVKDNPVPYPEFNTWHQCKNLEEDLAWSKAREAYHTRVKKEMFENLVEMPYSP</sequence>
<comment type="caution">
    <text evidence="2">The sequence shown here is derived from an EMBL/GenBank/DDBJ whole genome shotgun (WGS) entry which is preliminary data.</text>
</comment>
<dbReference type="Pfam" id="PF11807">
    <property type="entry name" value="UstYa"/>
    <property type="match status" value="2"/>
</dbReference>
<evidence type="ECO:0000256" key="1">
    <source>
        <dbReference type="ARBA" id="ARBA00035112"/>
    </source>
</evidence>
<protein>
    <submittedName>
        <fullName evidence="2">Uncharacterized protein</fullName>
    </submittedName>
</protein>
<accession>A0ABR1T876</accession>
<organism evidence="2 3">
    <name type="scientific">Apiospora phragmitis</name>
    <dbReference type="NCBI Taxonomy" id="2905665"/>
    <lineage>
        <taxon>Eukaryota</taxon>
        <taxon>Fungi</taxon>
        <taxon>Dikarya</taxon>
        <taxon>Ascomycota</taxon>
        <taxon>Pezizomycotina</taxon>
        <taxon>Sordariomycetes</taxon>
        <taxon>Xylariomycetidae</taxon>
        <taxon>Amphisphaeriales</taxon>
        <taxon>Apiosporaceae</taxon>
        <taxon>Apiospora</taxon>
    </lineage>
</organism>
<dbReference type="EMBL" id="JAQQWL010000013">
    <property type="protein sequence ID" value="KAK8042809.1"/>
    <property type="molecule type" value="Genomic_DNA"/>
</dbReference>
<name>A0ABR1T876_9PEZI</name>
<dbReference type="PANTHER" id="PTHR33365">
    <property type="entry name" value="YALI0B05434P"/>
    <property type="match status" value="1"/>
</dbReference>
<proteinExistence type="inferred from homology"/>
<dbReference type="RefSeq" id="XP_066709662.1">
    <property type="nucleotide sequence ID" value="XM_066864701.1"/>
</dbReference>
<dbReference type="PANTHER" id="PTHR33365:SF12">
    <property type="entry name" value="TAT PATHWAY SIGNAL SEQUENCE"/>
    <property type="match status" value="1"/>
</dbReference>
<dbReference type="GeneID" id="92097764"/>
<reference evidence="2 3" key="1">
    <citation type="submission" date="2023-01" db="EMBL/GenBank/DDBJ databases">
        <title>Analysis of 21 Apiospora genomes using comparative genomics revels a genus with tremendous synthesis potential of carbohydrate active enzymes and secondary metabolites.</title>
        <authorList>
            <person name="Sorensen T."/>
        </authorList>
    </citation>
    <scope>NUCLEOTIDE SEQUENCE [LARGE SCALE GENOMIC DNA]</scope>
    <source>
        <strain evidence="2 3">CBS 135458</strain>
    </source>
</reference>
<evidence type="ECO:0000313" key="2">
    <source>
        <dbReference type="EMBL" id="KAK8042809.1"/>
    </source>
</evidence>
<dbReference type="InterPro" id="IPR021765">
    <property type="entry name" value="UstYa-like"/>
</dbReference>
<evidence type="ECO:0000313" key="3">
    <source>
        <dbReference type="Proteomes" id="UP001480595"/>
    </source>
</evidence>
<gene>
    <name evidence="2" type="ORF">PG994_013292</name>
</gene>